<reference evidence="8" key="3">
    <citation type="submission" date="2015-06" db="UniProtKB">
        <authorList>
            <consortium name="EnsemblMetazoa"/>
        </authorList>
    </citation>
    <scope>IDENTIFICATION</scope>
</reference>
<dbReference type="GO" id="GO:0071230">
    <property type="term" value="P:cellular response to amino acid stimulus"/>
    <property type="evidence" value="ECO:0000318"/>
    <property type="project" value="GO_Central"/>
</dbReference>
<dbReference type="EMBL" id="KB097495">
    <property type="protein sequence ID" value="ESN96301.1"/>
    <property type="molecule type" value="Genomic_DNA"/>
</dbReference>
<dbReference type="STRING" id="6412.T1FZ53"/>
<keyword evidence="5" id="KW-0458">Lysosome</keyword>
<dbReference type="GO" id="GO:0005764">
    <property type="term" value="C:lysosome"/>
    <property type="evidence" value="ECO:0000318"/>
    <property type="project" value="GO_Central"/>
</dbReference>
<dbReference type="Gene3D" id="3.30.450.30">
    <property type="entry name" value="Dynein light chain 2a, cytoplasmic"/>
    <property type="match status" value="1"/>
</dbReference>
<dbReference type="CTD" id="20214101"/>
<dbReference type="PANTHER" id="PTHR13342">
    <property type="entry name" value="RAGULATOR COMPLEX PROTEIN LAMTOR5"/>
    <property type="match status" value="1"/>
</dbReference>
<gene>
    <name evidence="8" type="primary">20214101</name>
    <name evidence="7" type="ORF">HELRODRAFT_67787</name>
</gene>
<dbReference type="Proteomes" id="UP000015101">
    <property type="component" value="Unassembled WGS sequence"/>
</dbReference>
<evidence type="ECO:0000256" key="6">
    <source>
        <dbReference type="ARBA" id="ARBA00032692"/>
    </source>
</evidence>
<dbReference type="HOGENOM" id="CLU_164970_0_0_1"/>
<dbReference type="FunFam" id="3.30.450.30:FF:000005">
    <property type="entry name" value="Ragulator complex protein LAMTOR5 homolog"/>
    <property type="match status" value="1"/>
</dbReference>
<evidence type="ECO:0000256" key="1">
    <source>
        <dbReference type="ARBA" id="ARBA00004371"/>
    </source>
</evidence>
<comment type="similarity">
    <text evidence="3">Belongs to the LAMTOR5 family.</text>
</comment>
<evidence type="ECO:0000313" key="9">
    <source>
        <dbReference type="Proteomes" id="UP000015101"/>
    </source>
</evidence>
<evidence type="ECO:0000313" key="7">
    <source>
        <dbReference type="EMBL" id="ESN96301.1"/>
    </source>
</evidence>
<keyword evidence="9" id="KW-1185">Reference proteome</keyword>
<evidence type="ECO:0000256" key="5">
    <source>
        <dbReference type="ARBA" id="ARBA00023228"/>
    </source>
</evidence>
<dbReference type="GO" id="GO:0071986">
    <property type="term" value="C:Ragulator complex"/>
    <property type="evidence" value="ECO:0000318"/>
    <property type="project" value="GO_Central"/>
</dbReference>
<dbReference type="GO" id="GO:1904263">
    <property type="term" value="P:positive regulation of TORC1 signaling"/>
    <property type="evidence" value="ECO:0000318"/>
    <property type="project" value="GO_Central"/>
</dbReference>
<evidence type="ECO:0000256" key="4">
    <source>
        <dbReference type="ARBA" id="ARBA00022490"/>
    </source>
</evidence>
<evidence type="ECO:0000256" key="3">
    <source>
        <dbReference type="ARBA" id="ARBA00007795"/>
    </source>
</evidence>
<comment type="subcellular location">
    <subcellularLocation>
        <location evidence="2">Cytoplasm</location>
    </subcellularLocation>
    <subcellularLocation>
        <location evidence="1">Lysosome</location>
    </subcellularLocation>
</comment>
<dbReference type="Pfam" id="PF16672">
    <property type="entry name" value="LAMTOR5"/>
    <property type="match status" value="1"/>
</dbReference>
<dbReference type="EMBL" id="AMQM01001378">
    <property type="status" value="NOT_ANNOTATED_CDS"/>
    <property type="molecule type" value="Genomic_DNA"/>
</dbReference>
<name>T1FZ53_HELRO</name>
<evidence type="ECO:0000313" key="8">
    <source>
        <dbReference type="EnsemblMetazoa" id="HelroP67787"/>
    </source>
</evidence>
<reference evidence="9" key="1">
    <citation type="submission" date="2012-12" db="EMBL/GenBank/DDBJ databases">
        <authorList>
            <person name="Hellsten U."/>
            <person name="Grimwood J."/>
            <person name="Chapman J.A."/>
            <person name="Shapiro H."/>
            <person name="Aerts A."/>
            <person name="Otillar R.P."/>
            <person name="Terry A.Y."/>
            <person name="Boore J.L."/>
            <person name="Simakov O."/>
            <person name="Marletaz F."/>
            <person name="Cho S.-J."/>
            <person name="Edsinger-Gonzales E."/>
            <person name="Havlak P."/>
            <person name="Kuo D.-H."/>
            <person name="Larsson T."/>
            <person name="Lv J."/>
            <person name="Arendt D."/>
            <person name="Savage R."/>
            <person name="Osoegawa K."/>
            <person name="de Jong P."/>
            <person name="Lindberg D.R."/>
            <person name="Seaver E.C."/>
            <person name="Weisblat D.A."/>
            <person name="Putnam N.H."/>
            <person name="Grigoriev I.V."/>
            <person name="Rokhsar D.S."/>
        </authorList>
    </citation>
    <scope>NUCLEOTIDE SEQUENCE</scope>
</reference>
<evidence type="ECO:0000256" key="2">
    <source>
        <dbReference type="ARBA" id="ARBA00004496"/>
    </source>
</evidence>
<dbReference type="OrthoDB" id="76862at2759"/>
<dbReference type="AlphaFoldDB" id="T1FZ53"/>
<dbReference type="KEGG" id="hro:HELRODRAFT_67787"/>
<organism evidence="8 9">
    <name type="scientific">Helobdella robusta</name>
    <name type="common">Californian leech</name>
    <dbReference type="NCBI Taxonomy" id="6412"/>
    <lineage>
        <taxon>Eukaryota</taxon>
        <taxon>Metazoa</taxon>
        <taxon>Spiralia</taxon>
        <taxon>Lophotrochozoa</taxon>
        <taxon>Annelida</taxon>
        <taxon>Clitellata</taxon>
        <taxon>Hirudinea</taxon>
        <taxon>Rhynchobdellida</taxon>
        <taxon>Glossiphoniidae</taxon>
        <taxon>Helobdella</taxon>
    </lineage>
</organism>
<reference evidence="7 9" key="2">
    <citation type="journal article" date="2013" name="Nature">
        <title>Insights into bilaterian evolution from three spiralian genomes.</title>
        <authorList>
            <person name="Simakov O."/>
            <person name="Marletaz F."/>
            <person name="Cho S.J."/>
            <person name="Edsinger-Gonzales E."/>
            <person name="Havlak P."/>
            <person name="Hellsten U."/>
            <person name="Kuo D.H."/>
            <person name="Larsson T."/>
            <person name="Lv J."/>
            <person name="Arendt D."/>
            <person name="Savage R."/>
            <person name="Osoegawa K."/>
            <person name="de Jong P."/>
            <person name="Grimwood J."/>
            <person name="Chapman J.A."/>
            <person name="Shapiro H."/>
            <person name="Aerts A."/>
            <person name="Otillar R.P."/>
            <person name="Terry A.Y."/>
            <person name="Boore J.L."/>
            <person name="Grigoriev I.V."/>
            <person name="Lindberg D.R."/>
            <person name="Seaver E.C."/>
            <person name="Weisblat D.A."/>
            <person name="Putnam N.H."/>
            <person name="Rokhsar D.S."/>
        </authorList>
    </citation>
    <scope>NUCLEOTIDE SEQUENCE</scope>
</reference>
<protein>
    <recommendedName>
        <fullName evidence="6">Late endosomal/lysosomal adaptor and MAPK and MTOR activator 5</fullName>
    </recommendedName>
</protein>
<dbReference type="GO" id="GO:0043066">
    <property type="term" value="P:negative regulation of apoptotic process"/>
    <property type="evidence" value="ECO:0007669"/>
    <property type="project" value="InterPro"/>
</dbReference>
<dbReference type="RefSeq" id="XP_009025136.1">
    <property type="nucleotide sequence ID" value="XM_009026888.1"/>
</dbReference>
<dbReference type="OMA" id="CAKSNSA"/>
<keyword evidence="4" id="KW-0963">Cytoplasm</keyword>
<sequence>MEKPMMKHTQELLDSGATGVLIADPHGLCILAKGCAKSNSAGVITSLFQESNSTTMSSHKTPVVVFETDATKILIQTVENSDKVPITTAIYRNNS</sequence>
<dbReference type="GeneID" id="20214101"/>
<dbReference type="PANTHER" id="PTHR13342:SF2">
    <property type="entry name" value="RAGULATOR COMPLEX PROTEIN LAMTOR5"/>
    <property type="match status" value="1"/>
</dbReference>
<accession>T1FZ53</accession>
<dbReference type="EnsemblMetazoa" id="HelroT67787">
    <property type="protein sequence ID" value="HelroP67787"/>
    <property type="gene ID" value="HelroG67787"/>
</dbReference>
<proteinExistence type="inferred from homology"/>
<dbReference type="InParanoid" id="T1FZ53"/>
<dbReference type="InterPro" id="IPR024135">
    <property type="entry name" value="LAMTOR5"/>
</dbReference>